<name>A0A6J8AQK5_MYTCO</name>
<accession>A0A6J8AQK5</accession>
<gene>
    <name evidence="3" type="ORF">MCOR_10261</name>
</gene>
<dbReference type="Proteomes" id="UP000507470">
    <property type="component" value="Unassembled WGS sequence"/>
</dbReference>
<feature type="transmembrane region" description="Helical" evidence="1">
    <location>
        <begin position="144"/>
        <end position="166"/>
    </location>
</feature>
<keyword evidence="1" id="KW-0472">Membrane</keyword>
<dbReference type="OrthoDB" id="6077624at2759"/>
<proteinExistence type="predicted"/>
<keyword evidence="1" id="KW-1133">Transmembrane helix</keyword>
<evidence type="ECO:0000313" key="4">
    <source>
        <dbReference type="Proteomes" id="UP000507470"/>
    </source>
</evidence>
<feature type="chain" id="PRO_5026692748" evidence="2">
    <location>
        <begin position="23"/>
        <end position="231"/>
    </location>
</feature>
<keyword evidence="1" id="KW-0812">Transmembrane</keyword>
<reference evidence="3 4" key="1">
    <citation type="submission" date="2020-06" db="EMBL/GenBank/DDBJ databases">
        <authorList>
            <person name="Li R."/>
            <person name="Bekaert M."/>
        </authorList>
    </citation>
    <scope>NUCLEOTIDE SEQUENCE [LARGE SCALE GENOMIC DNA]</scope>
    <source>
        <strain evidence="4">wild</strain>
    </source>
</reference>
<protein>
    <submittedName>
        <fullName evidence="3">Uncharacterized protein</fullName>
    </submittedName>
</protein>
<evidence type="ECO:0000256" key="1">
    <source>
        <dbReference type="SAM" id="Phobius"/>
    </source>
</evidence>
<feature type="signal peptide" evidence="2">
    <location>
        <begin position="1"/>
        <end position="22"/>
    </location>
</feature>
<evidence type="ECO:0000313" key="3">
    <source>
        <dbReference type="EMBL" id="CAC5372007.1"/>
    </source>
</evidence>
<sequence>MSPGVSFFFVILLCNFVSIVQGVICLFYHLKSDCDYRLDGFAMSRIQATINECNDPVDITLKITCEKPKLDWSRTFTGAIDTEEVPGYWQNIYLQVKQQYSSNSKKYGIQVTVLTEKFKNVEIMNSTLKLYGDSCSALNPKAQIAVAILGTLAGLAVIGIIVVVILKKRRERALSYLSTPPLVQNAEQPENSFHANSTHGIISDETTYQNRPDFQDMVTYSGLTRNDHQRF</sequence>
<evidence type="ECO:0000256" key="2">
    <source>
        <dbReference type="SAM" id="SignalP"/>
    </source>
</evidence>
<organism evidence="3 4">
    <name type="scientific">Mytilus coruscus</name>
    <name type="common">Sea mussel</name>
    <dbReference type="NCBI Taxonomy" id="42192"/>
    <lineage>
        <taxon>Eukaryota</taxon>
        <taxon>Metazoa</taxon>
        <taxon>Spiralia</taxon>
        <taxon>Lophotrochozoa</taxon>
        <taxon>Mollusca</taxon>
        <taxon>Bivalvia</taxon>
        <taxon>Autobranchia</taxon>
        <taxon>Pteriomorphia</taxon>
        <taxon>Mytilida</taxon>
        <taxon>Mytiloidea</taxon>
        <taxon>Mytilidae</taxon>
        <taxon>Mytilinae</taxon>
        <taxon>Mytilus</taxon>
    </lineage>
</organism>
<keyword evidence="2" id="KW-0732">Signal</keyword>
<dbReference type="AlphaFoldDB" id="A0A6J8AQK5"/>
<dbReference type="EMBL" id="CACVKT020001833">
    <property type="protein sequence ID" value="CAC5372007.1"/>
    <property type="molecule type" value="Genomic_DNA"/>
</dbReference>
<keyword evidence="4" id="KW-1185">Reference proteome</keyword>